<dbReference type="InterPro" id="IPR050695">
    <property type="entry name" value="N-acetylmuramoyl_amidase_3"/>
</dbReference>
<feature type="transmembrane region" description="Helical" evidence="4">
    <location>
        <begin position="133"/>
        <end position="153"/>
    </location>
</feature>
<dbReference type="Gene3D" id="3.40.630.40">
    <property type="entry name" value="Zn-dependent exopeptidases"/>
    <property type="match status" value="1"/>
</dbReference>
<feature type="transmembrane region" description="Helical" evidence="4">
    <location>
        <begin position="270"/>
        <end position="289"/>
    </location>
</feature>
<dbReference type="PANTHER" id="PTHR30404">
    <property type="entry name" value="N-ACETYLMURAMOYL-L-ALANINE AMIDASE"/>
    <property type="match status" value="1"/>
</dbReference>
<feature type="transmembrane region" description="Helical" evidence="4">
    <location>
        <begin position="185"/>
        <end position="203"/>
    </location>
</feature>
<keyword evidence="3" id="KW-0378">Hydrolase</keyword>
<reference evidence="6" key="1">
    <citation type="submission" date="2024-02" db="EMBL/GenBank/DDBJ databases">
        <title>Sediminibacterium planktonica sp. nov. and Sediminibacterium longus sp. nov., isolated from surface lake and river water.</title>
        <authorList>
            <person name="Watanabe K."/>
            <person name="Takemine S."/>
            <person name="Ishii Y."/>
            <person name="Ogata Y."/>
            <person name="Shindo C."/>
            <person name="Suda W."/>
        </authorList>
    </citation>
    <scope>NUCLEOTIDE SEQUENCE</scope>
    <source>
        <strain evidence="6">KACHI17</strain>
    </source>
</reference>
<proteinExistence type="predicted"/>
<dbReference type="AlphaFoldDB" id="A0AAT9GME4"/>
<feature type="transmembrane region" description="Helical" evidence="4">
    <location>
        <begin position="6"/>
        <end position="25"/>
    </location>
</feature>
<evidence type="ECO:0000256" key="1">
    <source>
        <dbReference type="ARBA" id="ARBA00001561"/>
    </source>
</evidence>
<dbReference type="SMART" id="SM00646">
    <property type="entry name" value="Ami_3"/>
    <property type="match status" value="1"/>
</dbReference>
<dbReference type="CDD" id="cd07341">
    <property type="entry name" value="M56_BlaR1_MecR1_like"/>
    <property type="match status" value="1"/>
</dbReference>
<evidence type="ECO:0000259" key="5">
    <source>
        <dbReference type="SMART" id="SM00646"/>
    </source>
</evidence>
<dbReference type="PANTHER" id="PTHR30404:SF0">
    <property type="entry name" value="N-ACETYLMURAMOYL-L-ALANINE AMIDASE AMIC"/>
    <property type="match status" value="1"/>
</dbReference>
<dbReference type="CDD" id="cd02696">
    <property type="entry name" value="MurNAc-LAA"/>
    <property type="match status" value="1"/>
</dbReference>
<dbReference type="GO" id="GO:0009253">
    <property type="term" value="P:peptidoglycan catabolic process"/>
    <property type="evidence" value="ECO:0007669"/>
    <property type="project" value="InterPro"/>
</dbReference>
<feature type="transmembrane region" description="Helical" evidence="4">
    <location>
        <begin position="37"/>
        <end position="56"/>
    </location>
</feature>
<keyword evidence="4" id="KW-0812">Transmembrane</keyword>
<keyword evidence="4" id="KW-1133">Transmembrane helix</keyword>
<evidence type="ECO:0000256" key="4">
    <source>
        <dbReference type="SAM" id="Phobius"/>
    </source>
</evidence>
<name>A0AAT9GME4_9BACT</name>
<dbReference type="InterPro" id="IPR002508">
    <property type="entry name" value="MurNAc-LAA_cat"/>
</dbReference>
<dbReference type="GO" id="GO:0030288">
    <property type="term" value="C:outer membrane-bounded periplasmic space"/>
    <property type="evidence" value="ECO:0007669"/>
    <property type="project" value="TreeGrafter"/>
</dbReference>
<dbReference type="SUPFAM" id="SSF53187">
    <property type="entry name" value="Zn-dependent exopeptidases"/>
    <property type="match status" value="1"/>
</dbReference>
<dbReference type="Pfam" id="PF05569">
    <property type="entry name" value="Peptidase_M56"/>
    <property type="match status" value="1"/>
</dbReference>
<sequence length="755" mass="85335">MLSTAYYFLQVLLCSGIMLGYYWMVLRNKKFHQYNRFYLLSVAILSWIVPLIKIQWSNSFGDNEQVIRFLTVVADNNSELESVVRSKGFHWSTEGLVSSFYFTIAGLLLLTMVHALYRIYLLLKKNPYRQIENVFLIITQAKGTPFSFFRYIFWNDQIDIRSASGKQILQHELTHVQQRHSVDKMLIQLVLIAGWFNPFFWLLKKEMDMIHEFIADKQSVSDGDTAALAQMLLTAVYPQQHFKLTHPFFFSPIKRRLQMLTNNKNPRFSYLRRLVALPLLAVLVILFAFRSKQSRIDSPISVASVVENVVGDFRSHVIGNPDKTFSAKPISNAALNKTYTIVINPGHGGEDAGARGYDGTKESDLSLAFAKKIKELNSNPNIRVVLTRESDVFNSVVEVAAIAQKLSPDLLISVHANNAMPIKLAGNKQKENPQKGVELYIASKAKAFDYEGNYQLANMLGNTISEVANPFLGIKSREKGIYVLQTLKCPSVLIETGFVSNREELKLLKDESYQSKMAASILQGVELYLKQREQNGKEPYFEAVNSAATETFAAQKNDQNNDPSGIKDFRKRNPDVKQVHWQRSPFRIIIELKNGTAEVYDLEKAESKNRAIKKYGKLPIAPPPPPMMPPSSPEKNPIVHFEDVVLESVYINPETPPSFPGGDSAWRNFLMQHLNRDVPINNGCPPGKYVVKVSFLVDKIGKLGGFELETDPGYGTGAEVLRMFAKAPNWNPAKVNGKSVISRIEKTVTFMVSEE</sequence>
<keyword evidence="4" id="KW-0472">Membrane</keyword>
<accession>A0AAT9GME4</accession>
<feature type="domain" description="MurNAc-LAA" evidence="5">
    <location>
        <begin position="400"/>
        <end position="526"/>
    </location>
</feature>
<dbReference type="RefSeq" id="WP_353549385.1">
    <property type="nucleotide sequence ID" value="NZ_AP029612.1"/>
</dbReference>
<evidence type="ECO:0000256" key="2">
    <source>
        <dbReference type="ARBA" id="ARBA00011901"/>
    </source>
</evidence>
<dbReference type="Pfam" id="PF01520">
    <property type="entry name" value="Amidase_3"/>
    <property type="match status" value="1"/>
</dbReference>
<comment type="catalytic activity">
    <reaction evidence="1">
        <text>Hydrolyzes the link between N-acetylmuramoyl residues and L-amino acid residues in certain cell-wall glycopeptides.</text>
        <dbReference type="EC" id="3.5.1.28"/>
    </reaction>
</comment>
<evidence type="ECO:0000313" key="6">
    <source>
        <dbReference type="EMBL" id="BFG71761.1"/>
    </source>
</evidence>
<dbReference type="InterPro" id="IPR008756">
    <property type="entry name" value="Peptidase_M56"/>
</dbReference>
<gene>
    <name evidence="6" type="ORF">KACHI17_26420</name>
</gene>
<protein>
    <recommendedName>
        <fullName evidence="2">N-acetylmuramoyl-L-alanine amidase</fullName>
        <ecNumber evidence="2">3.5.1.28</ecNumber>
    </recommendedName>
</protein>
<evidence type="ECO:0000256" key="3">
    <source>
        <dbReference type="ARBA" id="ARBA00022801"/>
    </source>
</evidence>
<organism evidence="6">
    <name type="scientific">Sediminibacterium sp. KACHI17</name>
    <dbReference type="NCBI Taxonomy" id="1751071"/>
    <lineage>
        <taxon>Bacteria</taxon>
        <taxon>Pseudomonadati</taxon>
        <taxon>Bacteroidota</taxon>
        <taxon>Chitinophagia</taxon>
        <taxon>Chitinophagales</taxon>
        <taxon>Chitinophagaceae</taxon>
        <taxon>Sediminibacterium</taxon>
    </lineage>
</organism>
<dbReference type="GO" id="GO:0008745">
    <property type="term" value="F:N-acetylmuramoyl-L-alanine amidase activity"/>
    <property type="evidence" value="ECO:0007669"/>
    <property type="project" value="UniProtKB-EC"/>
</dbReference>
<feature type="transmembrane region" description="Helical" evidence="4">
    <location>
        <begin position="100"/>
        <end position="121"/>
    </location>
</feature>
<dbReference type="EC" id="3.5.1.28" evidence="2"/>
<dbReference type="EMBL" id="AP029612">
    <property type="protein sequence ID" value="BFG71761.1"/>
    <property type="molecule type" value="Genomic_DNA"/>
</dbReference>